<evidence type="ECO:0000313" key="4">
    <source>
        <dbReference type="Proteomes" id="UP000267821"/>
    </source>
</evidence>
<gene>
    <name evidence="3" type="ORF">L211DRAFT_440853</name>
</gene>
<dbReference type="OrthoDB" id="2095648at2759"/>
<feature type="region of interest" description="Disordered" evidence="1">
    <location>
        <begin position="223"/>
        <end position="249"/>
    </location>
</feature>
<evidence type="ECO:0000313" key="3">
    <source>
        <dbReference type="EMBL" id="RPB21541.1"/>
    </source>
</evidence>
<reference evidence="3 4" key="1">
    <citation type="journal article" date="2018" name="Nat. Ecol. Evol.">
        <title>Pezizomycetes genomes reveal the molecular basis of ectomycorrhizal truffle lifestyle.</title>
        <authorList>
            <person name="Murat C."/>
            <person name="Payen T."/>
            <person name="Noel B."/>
            <person name="Kuo A."/>
            <person name="Morin E."/>
            <person name="Chen J."/>
            <person name="Kohler A."/>
            <person name="Krizsan K."/>
            <person name="Balestrini R."/>
            <person name="Da Silva C."/>
            <person name="Montanini B."/>
            <person name="Hainaut M."/>
            <person name="Levati E."/>
            <person name="Barry K.W."/>
            <person name="Belfiori B."/>
            <person name="Cichocki N."/>
            <person name="Clum A."/>
            <person name="Dockter R.B."/>
            <person name="Fauchery L."/>
            <person name="Guy J."/>
            <person name="Iotti M."/>
            <person name="Le Tacon F."/>
            <person name="Lindquist E.A."/>
            <person name="Lipzen A."/>
            <person name="Malagnac F."/>
            <person name="Mello A."/>
            <person name="Molinier V."/>
            <person name="Miyauchi S."/>
            <person name="Poulain J."/>
            <person name="Riccioni C."/>
            <person name="Rubini A."/>
            <person name="Sitrit Y."/>
            <person name="Splivallo R."/>
            <person name="Traeger S."/>
            <person name="Wang M."/>
            <person name="Zifcakova L."/>
            <person name="Wipf D."/>
            <person name="Zambonelli A."/>
            <person name="Paolocci F."/>
            <person name="Nowrousian M."/>
            <person name="Ottonello S."/>
            <person name="Baldrian P."/>
            <person name="Spatafora J.W."/>
            <person name="Henrissat B."/>
            <person name="Nagy L.G."/>
            <person name="Aury J.M."/>
            <person name="Wincker P."/>
            <person name="Grigoriev I.V."/>
            <person name="Bonfante P."/>
            <person name="Martin F.M."/>
        </authorList>
    </citation>
    <scope>NUCLEOTIDE SEQUENCE [LARGE SCALE GENOMIC DNA]</scope>
    <source>
        <strain evidence="3 4">ATCC MYA-4762</strain>
    </source>
</reference>
<sequence>MLPAENTNTENNAIIGQSISQEPVSQSQYGYEILEGCDRVNSGYPDGGSGSGNRRREGQSEGMKGAGLEFTGEELPTTISEGLGPFIPGNVRNEHGEALPGGAPEIPTGRKDRIREYEEYCRRNPLTGRKGKGKGKGDGIGLGLGRDAEVVEFRVKKKVWGEGAGSPIARFPNEVLTHIFSFLDPATLSTLSLVSKRFHTLISSPHAWRSAFARYFPAQAHLPPQQQQRSLSSAAGSTPLRSHDEETRASYSSERRYFTHLASDPTWRKEYLLRTALLRSLSRGKAHVPQYEAPKHPNSANAGSIITYLGRTGGASVTHISATFPAIDRSPKKEGGTAALRPHIMHGSCESGMVASSDPTTGKIDRVVTNDAPVLGMFVTFPVPDFAAHRPGIELGSSIMDLSEEMGWCIGETVPAGRVYVELSFLANTPTRGYYLSTSGQSLEEQYAYISSLWMTKKKNKGVFETTGGSCGLLVGDSVGKHVDREPGSTHSRNPG</sequence>
<dbReference type="CDD" id="cd09917">
    <property type="entry name" value="F-box_SF"/>
    <property type="match status" value="1"/>
</dbReference>
<feature type="domain" description="F-box" evidence="2">
    <location>
        <begin position="165"/>
        <end position="211"/>
    </location>
</feature>
<feature type="region of interest" description="Disordered" evidence="1">
    <location>
        <begin position="1"/>
        <end position="26"/>
    </location>
</feature>
<dbReference type="PANTHER" id="PTHR12874">
    <property type="entry name" value="F-BOX ONLY PROTEIN 48-RELATED"/>
    <property type="match status" value="1"/>
</dbReference>
<dbReference type="SUPFAM" id="SSF81383">
    <property type="entry name" value="F-box domain"/>
    <property type="match status" value="1"/>
</dbReference>
<dbReference type="GO" id="GO:0019005">
    <property type="term" value="C:SCF ubiquitin ligase complex"/>
    <property type="evidence" value="ECO:0007669"/>
    <property type="project" value="TreeGrafter"/>
</dbReference>
<dbReference type="InParanoid" id="A0A3N4LLI7"/>
<dbReference type="GO" id="GO:0031146">
    <property type="term" value="P:SCF-dependent proteasomal ubiquitin-dependent protein catabolic process"/>
    <property type="evidence" value="ECO:0007669"/>
    <property type="project" value="TreeGrafter"/>
</dbReference>
<dbReference type="EMBL" id="ML121559">
    <property type="protein sequence ID" value="RPB21541.1"/>
    <property type="molecule type" value="Genomic_DNA"/>
</dbReference>
<dbReference type="SMART" id="SM00256">
    <property type="entry name" value="FBOX"/>
    <property type="match status" value="1"/>
</dbReference>
<evidence type="ECO:0000259" key="2">
    <source>
        <dbReference type="PROSITE" id="PS50181"/>
    </source>
</evidence>
<feature type="compositionally biased region" description="Polar residues" evidence="1">
    <location>
        <begin position="229"/>
        <end position="240"/>
    </location>
</feature>
<dbReference type="PROSITE" id="PS50181">
    <property type="entry name" value="FBOX"/>
    <property type="match status" value="1"/>
</dbReference>
<dbReference type="Pfam" id="PF12937">
    <property type="entry name" value="F-box-like"/>
    <property type="match status" value="1"/>
</dbReference>
<feature type="region of interest" description="Disordered" evidence="1">
    <location>
        <begin position="40"/>
        <end position="64"/>
    </location>
</feature>
<dbReference type="Gene3D" id="1.20.1280.50">
    <property type="match status" value="1"/>
</dbReference>
<dbReference type="Proteomes" id="UP000267821">
    <property type="component" value="Unassembled WGS sequence"/>
</dbReference>
<feature type="region of interest" description="Disordered" evidence="1">
    <location>
        <begin position="92"/>
        <end position="111"/>
    </location>
</feature>
<dbReference type="InterPro" id="IPR001810">
    <property type="entry name" value="F-box_dom"/>
</dbReference>
<dbReference type="STRING" id="1051890.A0A3N4LLI7"/>
<name>A0A3N4LLI7_9PEZI</name>
<proteinExistence type="predicted"/>
<organism evidence="3 4">
    <name type="scientific">Terfezia boudieri ATCC MYA-4762</name>
    <dbReference type="NCBI Taxonomy" id="1051890"/>
    <lineage>
        <taxon>Eukaryota</taxon>
        <taxon>Fungi</taxon>
        <taxon>Dikarya</taxon>
        <taxon>Ascomycota</taxon>
        <taxon>Pezizomycotina</taxon>
        <taxon>Pezizomycetes</taxon>
        <taxon>Pezizales</taxon>
        <taxon>Pezizaceae</taxon>
        <taxon>Terfezia</taxon>
    </lineage>
</organism>
<protein>
    <recommendedName>
        <fullName evidence="2">F-box domain-containing protein</fullName>
    </recommendedName>
</protein>
<accession>A0A3N4LLI7</accession>
<dbReference type="InterPro" id="IPR036047">
    <property type="entry name" value="F-box-like_dom_sf"/>
</dbReference>
<dbReference type="PANTHER" id="PTHR12874:SF9">
    <property type="entry name" value="F-BOX ONLY PROTEIN 48"/>
    <property type="match status" value="1"/>
</dbReference>
<keyword evidence="4" id="KW-1185">Reference proteome</keyword>
<dbReference type="GO" id="GO:0005737">
    <property type="term" value="C:cytoplasm"/>
    <property type="evidence" value="ECO:0007669"/>
    <property type="project" value="TreeGrafter"/>
</dbReference>
<evidence type="ECO:0000256" key="1">
    <source>
        <dbReference type="SAM" id="MobiDB-lite"/>
    </source>
</evidence>
<dbReference type="AlphaFoldDB" id="A0A3N4LLI7"/>